<dbReference type="EMBL" id="RKRK01000002">
    <property type="protein sequence ID" value="RPF58304.1"/>
    <property type="molecule type" value="Genomic_DNA"/>
</dbReference>
<reference evidence="5 6" key="1">
    <citation type="submission" date="2018-11" db="EMBL/GenBank/DDBJ databases">
        <title>Genomic Encyclopedia of Type Strains, Phase IV (KMG-IV): sequencing the most valuable type-strain genomes for metagenomic binning, comparative biology and taxonomic classification.</title>
        <authorList>
            <person name="Goeker M."/>
        </authorList>
    </citation>
    <scope>NUCLEOTIDE SEQUENCE [LARGE SCALE GENOMIC DNA]</scope>
    <source>
        <strain evidence="5 6">DSM 29158</strain>
    </source>
</reference>
<evidence type="ECO:0000313" key="5">
    <source>
        <dbReference type="EMBL" id="RPF58304.1"/>
    </source>
</evidence>
<dbReference type="GO" id="GO:0016757">
    <property type="term" value="F:glycosyltransferase activity"/>
    <property type="evidence" value="ECO:0007669"/>
    <property type="project" value="UniProtKB-KW"/>
</dbReference>
<dbReference type="InterPro" id="IPR001173">
    <property type="entry name" value="Glyco_trans_2-like"/>
</dbReference>
<keyword evidence="2" id="KW-0328">Glycosyltransferase</keyword>
<dbReference type="PANTHER" id="PTHR22916:SF51">
    <property type="entry name" value="GLYCOSYLTRANSFERASE EPSH-RELATED"/>
    <property type="match status" value="1"/>
</dbReference>
<organism evidence="5 6">
    <name type="scientific">Abyssicoccus albus</name>
    <dbReference type="NCBI Taxonomy" id="1817405"/>
    <lineage>
        <taxon>Bacteria</taxon>
        <taxon>Bacillati</taxon>
        <taxon>Bacillota</taxon>
        <taxon>Bacilli</taxon>
        <taxon>Bacillales</taxon>
        <taxon>Abyssicoccaceae</taxon>
    </lineage>
</organism>
<keyword evidence="3 5" id="KW-0808">Transferase</keyword>
<keyword evidence="6" id="KW-1185">Reference proteome</keyword>
<gene>
    <name evidence="5" type="ORF">EDD62_0948</name>
</gene>
<evidence type="ECO:0000259" key="4">
    <source>
        <dbReference type="Pfam" id="PF00535"/>
    </source>
</evidence>
<evidence type="ECO:0000256" key="1">
    <source>
        <dbReference type="ARBA" id="ARBA00006739"/>
    </source>
</evidence>
<accession>A0A1Q1G0J5</accession>
<evidence type="ECO:0000256" key="2">
    <source>
        <dbReference type="ARBA" id="ARBA00022676"/>
    </source>
</evidence>
<evidence type="ECO:0000256" key="3">
    <source>
        <dbReference type="ARBA" id="ARBA00022679"/>
    </source>
</evidence>
<dbReference type="PANTHER" id="PTHR22916">
    <property type="entry name" value="GLYCOSYLTRANSFERASE"/>
    <property type="match status" value="1"/>
</dbReference>
<name>A0A1Q1G0J5_9BACL</name>
<accession>A0A3N5BKA3</accession>
<dbReference type="SUPFAM" id="SSF53448">
    <property type="entry name" value="Nucleotide-diphospho-sugar transferases"/>
    <property type="match status" value="1"/>
</dbReference>
<comment type="similarity">
    <text evidence="1">Belongs to the glycosyltransferase 2 family.</text>
</comment>
<dbReference type="OrthoDB" id="396512at2"/>
<feature type="domain" description="Glycosyltransferase 2-like" evidence="4">
    <location>
        <begin position="44"/>
        <end position="203"/>
    </location>
</feature>
<dbReference type="Proteomes" id="UP000277108">
    <property type="component" value="Unassembled WGS sequence"/>
</dbReference>
<proteinExistence type="inferred from homology"/>
<comment type="caution">
    <text evidence="5">The sequence shown here is derived from an EMBL/GenBank/DDBJ whole genome shotgun (WGS) entry which is preliminary data.</text>
</comment>
<evidence type="ECO:0000313" key="6">
    <source>
        <dbReference type="Proteomes" id="UP000277108"/>
    </source>
</evidence>
<dbReference type="AlphaFoldDB" id="A0A1Q1G0J5"/>
<protein>
    <submittedName>
        <fullName evidence="5">Glycosyltransferase involved in cell wall biosynthesis</fullName>
    </submittedName>
</protein>
<dbReference type="CDD" id="cd00761">
    <property type="entry name" value="Glyco_tranf_GTA_type"/>
    <property type="match status" value="1"/>
</dbReference>
<dbReference type="STRING" id="1849491.BVH56_02635"/>
<dbReference type="Gene3D" id="3.90.550.10">
    <property type="entry name" value="Spore Coat Polysaccharide Biosynthesis Protein SpsA, Chain A"/>
    <property type="match status" value="1"/>
</dbReference>
<dbReference type="RefSeq" id="WP_077139970.1">
    <property type="nucleotide sequence ID" value="NZ_CBCSGK010000010.1"/>
</dbReference>
<sequence length="730" mass="86020">MNYRKRLNEVNEALERLSRDENLEDINNDEFLSIDQKKLPKGLSLIIPVYKGIGLLDGLIDCLIEQQIQSQNVEVIFILNGDQYSVDEDEEFIRTKCQQDGNLATRYKVLFSNPGASTARNVGIDYAHYSHVSFLDCDDFIHRNYIKRSLELINKCNDDTIIITHIYNVEQQNRLMYRLNNDEGQNVIQKDIQRFVGQKTTDYLSLSKVLSMNGAKIIPLSMIKSSKLRFHDELNSGEDVVFMMELVVKNKPTLYICNRSDDLIYYRVIQDHSVSRRELSFEFNVTERRMVIHRLGKLLNIIDDTDLRYFIKNRMNAQASFINVYLKENPEDKHRVITDVEDLKQEYLPFEYINKGLANTLYIGYCFPPFVDTSGIVLAKRIRERKEIVDVISHDMYKVRDIDFNLNKIARPYIANHMILEGSTSFRQWDDIEGFVNRGLAKVKQNKKKYKKIYSRILWPASHFLAYILKEQQKNIIWSAEFSDPSLYDTEHHIRYSKVTNQNFIKSLKKNVPRSWTSYIDDNMFNLAELIAFIYADQLVFTNINQKELMLNRIKESDLRHKIEQKSIVQGQPITEKELYSVSDIHFPLDNDYEHIAYFGAFYKNRSLEQLINNIYEHRAYLNINKKIKLHVFTNQSELHSLDEENINGMLISIYSYKNYFDFLSLLKQFNRLILTDTLTSDFYDKNPYLPSKLSDYLNSNTKIIAFVEQGSPLDEMNDQRIQKIKMRSK</sequence>
<dbReference type="Pfam" id="PF00535">
    <property type="entry name" value="Glycos_transf_2"/>
    <property type="match status" value="1"/>
</dbReference>
<dbReference type="InterPro" id="IPR029044">
    <property type="entry name" value="Nucleotide-diphossugar_trans"/>
</dbReference>